<dbReference type="OrthoDB" id="1416614at2"/>
<sequence length="75" mass="8117">MPLKLPDRVAEISLDSVCTPGSMPGFVPFAEHALGNGDSYGLYWPVGQEGCAPLVAETYHDEGRLVPNADQIRFL</sequence>
<dbReference type="EMBL" id="QJUM01000020">
    <property type="protein sequence ID" value="TBV03285.1"/>
    <property type="molecule type" value="Genomic_DNA"/>
</dbReference>
<reference evidence="3 4" key="1">
    <citation type="submission" date="2018-06" db="EMBL/GenBank/DDBJ databases">
        <title>Three novel Pseudomonas species isolated from symptomatic oak.</title>
        <authorList>
            <person name="Bueno-Gonzalez V."/>
            <person name="Brady C."/>
        </authorList>
    </citation>
    <scope>NUCLEOTIDE SEQUENCE [LARGE SCALE GENOMIC DNA]</scope>
    <source>
        <strain evidence="2 3">P26B</strain>
        <strain evidence="1 4">P6B</strain>
    </source>
</reference>
<accession>A0A4Q9R378</accession>
<evidence type="ECO:0000313" key="4">
    <source>
        <dbReference type="Proteomes" id="UP000293172"/>
    </source>
</evidence>
<protein>
    <submittedName>
        <fullName evidence="1">Uncharacterized protein</fullName>
    </submittedName>
</protein>
<evidence type="ECO:0000313" key="3">
    <source>
        <dbReference type="Proteomes" id="UP000291334"/>
    </source>
</evidence>
<name>A0A4Q9R378_9GAMM</name>
<dbReference type="EMBL" id="QJUL01000014">
    <property type="protein sequence ID" value="TBU92792.1"/>
    <property type="molecule type" value="Genomic_DNA"/>
</dbReference>
<keyword evidence="3" id="KW-1185">Reference proteome</keyword>
<organism evidence="1 4">
    <name type="scientific">Phytopseudomonas dryadis</name>
    <dbReference type="NCBI Taxonomy" id="2487520"/>
    <lineage>
        <taxon>Bacteria</taxon>
        <taxon>Pseudomonadati</taxon>
        <taxon>Pseudomonadota</taxon>
        <taxon>Gammaproteobacteria</taxon>
        <taxon>Pseudomonadales</taxon>
        <taxon>Pseudomonadaceae</taxon>
        <taxon>Phytopseudomonas</taxon>
    </lineage>
</organism>
<dbReference type="AlphaFoldDB" id="A0A4Q9R378"/>
<evidence type="ECO:0000313" key="1">
    <source>
        <dbReference type="EMBL" id="TBU92792.1"/>
    </source>
</evidence>
<comment type="caution">
    <text evidence="1">The sequence shown here is derived from an EMBL/GenBank/DDBJ whole genome shotgun (WGS) entry which is preliminary data.</text>
</comment>
<dbReference type="RefSeq" id="WP_131176208.1">
    <property type="nucleotide sequence ID" value="NZ_QJUL01000014.1"/>
</dbReference>
<dbReference type="Proteomes" id="UP000291334">
    <property type="component" value="Unassembled WGS sequence"/>
</dbReference>
<proteinExistence type="predicted"/>
<dbReference type="Proteomes" id="UP000293172">
    <property type="component" value="Unassembled WGS sequence"/>
</dbReference>
<gene>
    <name evidence="2" type="ORF">DNK34_17000</name>
    <name evidence="1" type="ORF">DNK44_12060</name>
</gene>
<evidence type="ECO:0000313" key="2">
    <source>
        <dbReference type="EMBL" id="TBV03285.1"/>
    </source>
</evidence>